<dbReference type="GO" id="GO:0032456">
    <property type="term" value="P:endocytic recycling"/>
    <property type="evidence" value="ECO:0007669"/>
    <property type="project" value="TreeGrafter"/>
</dbReference>
<name>A0A218Z961_9HELO</name>
<evidence type="ECO:0000259" key="8">
    <source>
        <dbReference type="Pfam" id="PF20655"/>
    </source>
</evidence>
<dbReference type="InParanoid" id="A0A218Z961"/>
<feature type="compositionally biased region" description="Low complexity" evidence="6">
    <location>
        <begin position="38"/>
        <end position="48"/>
    </location>
</feature>
<comment type="similarity">
    <text evidence="2">Belongs to the VPS52 family.</text>
</comment>
<dbReference type="PANTHER" id="PTHR14190">
    <property type="entry name" value="SUPPRESSOR OF ACTIN MUTATIONS 2/VACUOLAR PROTEIN SORTING 52"/>
    <property type="match status" value="1"/>
</dbReference>
<dbReference type="GO" id="GO:0000938">
    <property type="term" value="C:GARP complex"/>
    <property type="evidence" value="ECO:0007669"/>
    <property type="project" value="TreeGrafter"/>
</dbReference>
<dbReference type="FunCoup" id="A0A218Z961">
    <property type="interactions" value="839"/>
</dbReference>
<keyword evidence="3" id="KW-0813">Transport</keyword>
<reference evidence="9 10" key="1">
    <citation type="submission" date="2017-04" db="EMBL/GenBank/DDBJ databases">
        <title>Draft genome sequence of Marssonina coronaria NL1: causal agent of apple blotch.</title>
        <authorList>
            <person name="Cheng Q."/>
        </authorList>
    </citation>
    <scope>NUCLEOTIDE SEQUENCE [LARGE SCALE GENOMIC DNA]</scope>
    <source>
        <strain evidence="9 10">NL1</strain>
    </source>
</reference>
<dbReference type="OrthoDB" id="19482at2759"/>
<evidence type="ECO:0000313" key="10">
    <source>
        <dbReference type="Proteomes" id="UP000242519"/>
    </source>
</evidence>
<dbReference type="Pfam" id="PF04129">
    <property type="entry name" value="Vps52_CC"/>
    <property type="match status" value="1"/>
</dbReference>
<protein>
    <recommendedName>
        <fullName evidence="11">Vps52-domain-containing protein</fullName>
    </recommendedName>
</protein>
<evidence type="ECO:0000256" key="1">
    <source>
        <dbReference type="ARBA" id="ARBA00004601"/>
    </source>
</evidence>
<evidence type="ECO:0000313" key="9">
    <source>
        <dbReference type="EMBL" id="OWP04607.1"/>
    </source>
</evidence>
<gene>
    <name evidence="9" type="ORF">B2J93_4886</name>
</gene>
<feature type="domain" description="Vps52 C-terminal" evidence="8">
    <location>
        <begin position="325"/>
        <end position="640"/>
    </location>
</feature>
<evidence type="ECO:0000256" key="6">
    <source>
        <dbReference type="SAM" id="MobiDB-lite"/>
    </source>
</evidence>
<dbReference type="GO" id="GO:0019905">
    <property type="term" value="F:syntaxin binding"/>
    <property type="evidence" value="ECO:0007669"/>
    <property type="project" value="TreeGrafter"/>
</dbReference>
<dbReference type="AlphaFoldDB" id="A0A218Z961"/>
<feature type="compositionally biased region" description="Polar residues" evidence="6">
    <location>
        <begin position="17"/>
        <end position="37"/>
    </location>
</feature>
<keyword evidence="10" id="KW-1185">Reference proteome</keyword>
<dbReference type="Proteomes" id="UP000242519">
    <property type="component" value="Unassembled WGS sequence"/>
</dbReference>
<accession>A0A218Z961</accession>
<dbReference type="STRING" id="503106.A0A218Z961"/>
<organism evidence="9 10">
    <name type="scientific">Diplocarpon coronariae</name>
    <dbReference type="NCBI Taxonomy" id="2795749"/>
    <lineage>
        <taxon>Eukaryota</taxon>
        <taxon>Fungi</taxon>
        <taxon>Dikarya</taxon>
        <taxon>Ascomycota</taxon>
        <taxon>Pezizomycotina</taxon>
        <taxon>Leotiomycetes</taxon>
        <taxon>Helotiales</taxon>
        <taxon>Drepanopezizaceae</taxon>
        <taxon>Diplocarpon</taxon>
    </lineage>
</organism>
<dbReference type="Pfam" id="PF20655">
    <property type="entry name" value="Vps52_C"/>
    <property type="match status" value="1"/>
</dbReference>
<dbReference type="GO" id="GO:0006896">
    <property type="term" value="P:Golgi to vacuole transport"/>
    <property type="evidence" value="ECO:0007669"/>
    <property type="project" value="TreeGrafter"/>
</dbReference>
<feature type="domain" description="Vps52 coiled-coil" evidence="7">
    <location>
        <begin position="142"/>
        <end position="308"/>
    </location>
</feature>
<evidence type="ECO:0000259" key="7">
    <source>
        <dbReference type="Pfam" id="PF04129"/>
    </source>
</evidence>
<dbReference type="GO" id="GO:0042147">
    <property type="term" value="P:retrograde transport, endosome to Golgi"/>
    <property type="evidence" value="ECO:0007669"/>
    <property type="project" value="TreeGrafter"/>
</dbReference>
<dbReference type="GO" id="GO:0015031">
    <property type="term" value="P:protein transport"/>
    <property type="evidence" value="ECO:0007669"/>
    <property type="project" value="UniProtKB-KW"/>
</dbReference>
<dbReference type="EMBL" id="MZNU01000099">
    <property type="protein sequence ID" value="OWP04607.1"/>
    <property type="molecule type" value="Genomic_DNA"/>
</dbReference>
<dbReference type="InterPro" id="IPR048361">
    <property type="entry name" value="Vps52_C"/>
</dbReference>
<keyword evidence="5" id="KW-0333">Golgi apparatus</keyword>
<proteinExistence type="inferred from homology"/>
<evidence type="ECO:0000256" key="5">
    <source>
        <dbReference type="ARBA" id="ARBA00023034"/>
    </source>
</evidence>
<sequence>MSFPQVSRRPSHLGPASATQRPGFSPRSSSLSIHSNDSTTSLLSSSRRPNGSGLKQSVTVAETTDPLSVLETLLGPEAAECPQSYLSRMDNPVDVVLDEFESELDFEGLSLREIASPHSSYSNEELSTSQTAEEFEQDKVKFENLHQSIRACDDVLNSVEINLSSFQNDLAAVSTEIETLQARSTALSVRLENRKFVEKGLGPIVEEISVSPAVVRKIAEGAIDEAWVRALAEVEKRFKAMDQKSKENRNIKSINDIKPLLENLINKALERIRDFMVTQIKALRSPNINAQIIQQQHFIRFKDLYAFLHKHHPQLAEQIGQAYMNTMRWYFLNQFTRYFKALEKIKLHTIDKHDVLGQDDGTWKTNILSGAKATAPHDAFNLGRRIDMLRTSNQTALSSFLAEEEGSTHYMEVTFRNFNLALVDNASAEYSFLTTFFAPALSYATISRHFNYIFEPTFALGQNLTRSLIHETFDCLGLLLCVRLNQHFAFELQRRKIPAVDGYINGTSMLLWPRFQVVMDQHCESVRTITNGLSTRKPSASEQAKQSAAPHFMTQRFGQFVAGILSMSTEAGDDEPVSASLTRLRSEIEAFLTKTSKLIGDSRKRERFLYNNYSLVLTIIGDVDGKLALEQQEHFEGLKAAFGETAG</sequence>
<dbReference type="InterPro" id="IPR048319">
    <property type="entry name" value="Vps52_CC"/>
</dbReference>
<evidence type="ECO:0000256" key="3">
    <source>
        <dbReference type="ARBA" id="ARBA00022448"/>
    </source>
</evidence>
<dbReference type="GO" id="GO:0005829">
    <property type="term" value="C:cytosol"/>
    <property type="evidence" value="ECO:0007669"/>
    <property type="project" value="GOC"/>
</dbReference>
<comment type="caution">
    <text evidence="9">The sequence shown here is derived from an EMBL/GenBank/DDBJ whole genome shotgun (WGS) entry which is preliminary data.</text>
</comment>
<keyword evidence="4" id="KW-0653">Protein transport</keyword>
<feature type="region of interest" description="Disordered" evidence="6">
    <location>
        <begin position="1"/>
        <end position="60"/>
    </location>
</feature>
<dbReference type="PANTHER" id="PTHR14190:SF7">
    <property type="entry name" value="VACUOLAR PROTEIN SORTING-ASSOCIATED PROTEIN 52 HOMOLOG"/>
    <property type="match status" value="1"/>
</dbReference>
<evidence type="ECO:0008006" key="11">
    <source>
        <dbReference type="Google" id="ProtNLM"/>
    </source>
</evidence>
<comment type="subcellular location">
    <subcellularLocation>
        <location evidence="1">Golgi apparatus</location>
        <location evidence="1">trans-Golgi network</location>
    </subcellularLocation>
</comment>
<evidence type="ECO:0000256" key="4">
    <source>
        <dbReference type="ARBA" id="ARBA00022927"/>
    </source>
</evidence>
<evidence type="ECO:0000256" key="2">
    <source>
        <dbReference type="ARBA" id="ARBA00008180"/>
    </source>
</evidence>
<dbReference type="InterPro" id="IPR007258">
    <property type="entry name" value="Vps52"/>
</dbReference>